<dbReference type="Gene3D" id="1.10.510.10">
    <property type="entry name" value="Transferase(Phosphotransferase) domain 1"/>
    <property type="match status" value="2"/>
</dbReference>
<dbReference type="InterPro" id="IPR008271">
    <property type="entry name" value="Ser/Thr_kinase_AS"/>
</dbReference>
<gene>
    <name evidence="6" type="ORF">ALEPTO_LOCUS2146</name>
</gene>
<proteinExistence type="inferred from homology"/>
<feature type="domain" description="Protein kinase" evidence="5">
    <location>
        <begin position="1"/>
        <end position="255"/>
    </location>
</feature>
<organism evidence="6 7">
    <name type="scientific">Ambispora leptoticha</name>
    <dbReference type="NCBI Taxonomy" id="144679"/>
    <lineage>
        <taxon>Eukaryota</taxon>
        <taxon>Fungi</taxon>
        <taxon>Fungi incertae sedis</taxon>
        <taxon>Mucoromycota</taxon>
        <taxon>Glomeromycotina</taxon>
        <taxon>Glomeromycetes</taxon>
        <taxon>Archaeosporales</taxon>
        <taxon>Ambisporaceae</taxon>
        <taxon>Ambispora</taxon>
    </lineage>
</organism>
<dbReference type="OrthoDB" id="2446433at2759"/>
<dbReference type="AlphaFoldDB" id="A0A9N8W6K9"/>
<evidence type="ECO:0000313" key="7">
    <source>
        <dbReference type="Proteomes" id="UP000789508"/>
    </source>
</evidence>
<dbReference type="Proteomes" id="UP000789508">
    <property type="component" value="Unassembled WGS sequence"/>
</dbReference>
<dbReference type="PANTHER" id="PTHR45832">
    <property type="entry name" value="SERINE/THREONINE-PROTEIN KINASE SAMKA-RELATED-RELATED"/>
    <property type="match status" value="1"/>
</dbReference>
<dbReference type="EMBL" id="CAJVPS010000290">
    <property type="protein sequence ID" value="CAG8473892.1"/>
    <property type="molecule type" value="Genomic_DNA"/>
</dbReference>
<dbReference type="InterPro" id="IPR011009">
    <property type="entry name" value="Kinase-like_dom_sf"/>
</dbReference>
<dbReference type="InterPro" id="IPR000719">
    <property type="entry name" value="Prot_kinase_dom"/>
</dbReference>
<sequence length="342" mass="38834">MLWCGSSPVAEELKNYQLYDVKDELDVAIKKLFLSLPNTSESGLKDIKREINILKNLRNRYIIQYYGLYSDDQELFIIMDYAENGTLTKIIHRDLKSMNILLDKHLQVKISDFGLSRTKNISSSQSTHGIVGTLRKETIPDNAPEVGNDKKNSQLLDLQNLPLQNPETNEQTYSSEDLDFDINSQSSNKNPNPGNIQYLPNHVEAQQKINEIKTAKDEKIALVNSKCGFPSLKSVPNNQQTLKPELESYKFKPVFATQKNYQMLDMAVKGQVNNSLSLTCSQFAYLSTVKELNSLINEYLGEIFKAKIFGEVIYDELGEQLNISNHSKYELQPSGNNSVNHN</sequence>
<evidence type="ECO:0000256" key="1">
    <source>
        <dbReference type="ARBA" id="ARBA00008874"/>
    </source>
</evidence>
<evidence type="ECO:0000256" key="2">
    <source>
        <dbReference type="ARBA" id="ARBA00022741"/>
    </source>
</evidence>
<dbReference type="InterPro" id="IPR051931">
    <property type="entry name" value="PAK3-like"/>
</dbReference>
<protein>
    <submittedName>
        <fullName evidence="6">14672_t:CDS:1</fullName>
    </submittedName>
</protein>
<feature type="region of interest" description="Disordered" evidence="4">
    <location>
        <begin position="121"/>
        <end position="150"/>
    </location>
</feature>
<dbReference type="PROSITE" id="PS00108">
    <property type="entry name" value="PROTEIN_KINASE_ST"/>
    <property type="match status" value="1"/>
</dbReference>
<name>A0A9N8W6K9_9GLOM</name>
<dbReference type="SMART" id="SM00220">
    <property type="entry name" value="S_TKc"/>
    <property type="match status" value="1"/>
</dbReference>
<dbReference type="SUPFAM" id="SSF56112">
    <property type="entry name" value="Protein kinase-like (PK-like)"/>
    <property type="match status" value="1"/>
</dbReference>
<evidence type="ECO:0000259" key="5">
    <source>
        <dbReference type="PROSITE" id="PS50011"/>
    </source>
</evidence>
<dbReference type="GO" id="GO:0004672">
    <property type="term" value="F:protein kinase activity"/>
    <property type="evidence" value="ECO:0007669"/>
    <property type="project" value="InterPro"/>
</dbReference>
<dbReference type="GO" id="GO:0005524">
    <property type="term" value="F:ATP binding"/>
    <property type="evidence" value="ECO:0007669"/>
    <property type="project" value="UniProtKB-KW"/>
</dbReference>
<evidence type="ECO:0000313" key="6">
    <source>
        <dbReference type="EMBL" id="CAG8473892.1"/>
    </source>
</evidence>
<comment type="caution">
    <text evidence="6">The sequence shown here is derived from an EMBL/GenBank/DDBJ whole genome shotgun (WGS) entry which is preliminary data.</text>
</comment>
<dbReference type="PANTHER" id="PTHR45832:SF22">
    <property type="entry name" value="SERINE_THREONINE-PROTEIN KINASE SAMKA-RELATED"/>
    <property type="match status" value="1"/>
</dbReference>
<reference evidence="6" key="1">
    <citation type="submission" date="2021-06" db="EMBL/GenBank/DDBJ databases">
        <authorList>
            <person name="Kallberg Y."/>
            <person name="Tangrot J."/>
            <person name="Rosling A."/>
        </authorList>
    </citation>
    <scope>NUCLEOTIDE SEQUENCE</scope>
    <source>
        <strain evidence="6">FL130A</strain>
    </source>
</reference>
<evidence type="ECO:0000256" key="3">
    <source>
        <dbReference type="ARBA" id="ARBA00022840"/>
    </source>
</evidence>
<keyword evidence="7" id="KW-1185">Reference proteome</keyword>
<keyword evidence="3" id="KW-0067">ATP-binding</keyword>
<comment type="similarity">
    <text evidence="1">Belongs to the protein kinase superfamily. STE Ser/Thr protein kinase family. STE20 subfamily.</text>
</comment>
<keyword evidence="2" id="KW-0547">Nucleotide-binding</keyword>
<dbReference type="Pfam" id="PF00069">
    <property type="entry name" value="Pkinase"/>
    <property type="match status" value="1"/>
</dbReference>
<accession>A0A9N8W6K9</accession>
<evidence type="ECO:0000256" key="4">
    <source>
        <dbReference type="SAM" id="MobiDB-lite"/>
    </source>
</evidence>
<dbReference type="PROSITE" id="PS50011">
    <property type="entry name" value="PROTEIN_KINASE_DOM"/>
    <property type="match status" value="1"/>
</dbReference>